<dbReference type="RefSeq" id="WP_171591353.1">
    <property type="nucleotide sequence ID" value="NZ_CP053538.1"/>
</dbReference>
<proteinExistence type="predicted"/>
<dbReference type="InterPro" id="IPR050297">
    <property type="entry name" value="LipidA_mod_glycosyltrf_83"/>
</dbReference>
<dbReference type="GO" id="GO:0009103">
    <property type="term" value="P:lipopolysaccharide biosynthetic process"/>
    <property type="evidence" value="ECO:0007669"/>
    <property type="project" value="UniProtKB-ARBA"/>
</dbReference>
<accession>A0A6M6BF97</accession>
<dbReference type="PANTHER" id="PTHR33908:SF11">
    <property type="entry name" value="MEMBRANE PROTEIN"/>
    <property type="match status" value="1"/>
</dbReference>
<feature type="transmembrane region" description="Helical" evidence="8">
    <location>
        <begin position="107"/>
        <end position="128"/>
    </location>
</feature>
<keyword evidence="3" id="KW-0328">Glycosyltransferase</keyword>
<comment type="subcellular location">
    <subcellularLocation>
        <location evidence="1">Cell membrane</location>
        <topology evidence="1">Multi-pass membrane protein</topology>
    </subcellularLocation>
</comment>
<evidence type="ECO:0000256" key="6">
    <source>
        <dbReference type="ARBA" id="ARBA00022989"/>
    </source>
</evidence>
<evidence type="ECO:0000313" key="10">
    <source>
        <dbReference type="Proteomes" id="UP000501623"/>
    </source>
</evidence>
<keyword evidence="2" id="KW-1003">Cell membrane</keyword>
<dbReference type="PANTHER" id="PTHR33908">
    <property type="entry name" value="MANNOSYLTRANSFERASE YKCB-RELATED"/>
    <property type="match status" value="1"/>
</dbReference>
<feature type="transmembrane region" description="Helical" evidence="8">
    <location>
        <begin position="373"/>
        <end position="394"/>
    </location>
</feature>
<gene>
    <name evidence="9" type="ORF">HMJ29_10060</name>
</gene>
<evidence type="ECO:0000256" key="1">
    <source>
        <dbReference type="ARBA" id="ARBA00004651"/>
    </source>
</evidence>
<keyword evidence="6 8" id="KW-1133">Transmembrane helix</keyword>
<evidence type="ECO:0000313" key="9">
    <source>
        <dbReference type="EMBL" id="QJX47261.1"/>
    </source>
</evidence>
<reference evidence="9 10" key="1">
    <citation type="submission" date="2020-05" db="EMBL/GenBank/DDBJ databases">
        <title>Complete genome sequence of Hymenobacter sp. TS19 in Coasted Sand Dune.</title>
        <authorList>
            <person name="Lee J.-H."/>
            <person name="Jung J.-H."/>
            <person name="Jeong S."/>
            <person name="Zhao L."/>
            <person name="Kim M.-K."/>
            <person name="Seo H.-S."/>
            <person name="Lim S."/>
        </authorList>
    </citation>
    <scope>NUCLEOTIDE SEQUENCE [LARGE SCALE GENOMIC DNA]</scope>
    <source>
        <strain evidence="9 10">TS19</strain>
    </source>
</reference>
<feature type="transmembrane region" description="Helical" evidence="8">
    <location>
        <begin position="228"/>
        <end position="245"/>
    </location>
</feature>
<evidence type="ECO:0000256" key="8">
    <source>
        <dbReference type="SAM" id="Phobius"/>
    </source>
</evidence>
<dbReference type="KEGG" id="hts:HMJ29_10060"/>
<name>A0A6M6BF97_9BACT</name>
<keyword evidence="7 8" id="KW-0472">Membrane</keyword>
<evidence type="ECO:0000256" key="2">
    <source>
        <dbReference type="ARBA" id="ARBA00022475"/>
    </source>
</evidence>
<dbReference type="GO" id="GO:0016763">
    <property type="term" value="F:pentosyltransferase activity"/>
    <property type="evidence" value="ECO:0007669"/>
    <property type="project" value="TreeGrafter"/>
</dbReference>
<protein>
    <recommendedName>
        <fullName evidence="11">Glycosyltransferase RgtA/B/C/D-like domain-containing protein</fullName>
    </recommendedName>
</protein>
<keyword evidence="4" id="KW-0808">Transferase</keyword>
<evidence type="ECO:0000256" key="3">
    <source>
        <dbReference type="ARBA" id="ARBA00022676"/>
    </source>
</evidence>
<evidence type="ECO:0000256" key="5">
    <source>
        <dbReference type="ARBA" id="ARBA00022692"/>
    </source>
</evidence>
<sequence length="469" mass="51278">MISSSAYRLVAPAPAALHPSSRVPAWVWAGVAAMHVLFLAWQLYHQHPQFPDSDRYLEAARNLREAGVLYARPLTQLPLQPQEYSIRPPGYPAVLALLGAPGQQVPVVLLVLQNLLSFLNLSLMLRWVARHSVLGSRAKWGAVLLLTVAAPAQGIYANVLMSELLLQTAVVVLALGLLGFSKTGRVSYGMGAAVAAAAALLIKPVFYPFALVFLLLSCWSAWRQKRPWLLALGLIPVLVAGAWQWRNLERTGYWHFSSIAEINLLRYNVRAVLQYTEGAEAAEQFLDTTIAAAEHQPSFAAQQRYIQRQSQVALQRHAVAYSLLHLQGMGNFFLDPGRFDIVYFFGLPQPKSGLLSQFSQQGYSGVGHYLRQLPLGLLAVLLAVALANAGRLLLALRFALNRAYPLQERLLLLGLVLYVAVLTGPLGASRFVVPVLPLLLAAAALGLSRPQTANNRSTKKPLSRSGKGL</sequence>
<feature type="transmembrane region" description="Helical" evidence="8">
    <location>
        <begin position="406"/>
        <end position="425"/>
    </location>
</feature>
<evidence type="ECO:0000256" key="4">
    <source>
        <dbReference type="ARBA" id="ARBA00022679"/>
    </source>
</evidence>
<feature type="transmembrane region" description="Helical" evidence="8">
    <location>
        <begin position="25"/>
        <end position="44"/>
    </location>
</feature>
<feature type="transmembrane region" description="Helical" evidence="8">
    <location>
        <begin position="193"/>
        <end position="216"/>
    </location>
</feature>
<dbReference type="AlphaFoldDB" id="A0A6M6BF97"/>
<keyword evidence="5 8" id="KW-0812">Transmembrane</keyword>
<dbReference type="Proteomes" id="UP000501623">
    <property type="component" value="Chromosome"/>
</dbReference>
<evidence type="ECO:0008006" key="11">
    <source>
        <dbReference type="Google" id="ProtNLM"/>
    </source>
</evidence>
<keyword evidence="10" id="KW-1185">Reference proteome</keyword>
<dbReference type="EMBL" id="CP053538">
    <property type="protein sequence ID" value="QJX47261.1"/>
    <property type="molecule type" value="Genomic_DNA"/>
</dbReference>
<feature type="transmembrane region" description="Helical" evidence="8">
    <location>
        <begin position="164"/>
        <end position="181"/>
    </location>
</feature>
<dbReference type="GO" id="GO:0005886">
    <property type="term" value="C:plasma membrane"/>
    <property type="evidence" value="ECO:0007669"/>
    <property type="project" value="UniProtKB-SubCell"/>
</dbReference>
<feature type="transmembrane region" description="Helical" evidence="8">
    <location>
        <begin position="431"/>
        <end position="448"/>
    </location>
</feature>
<evidence type="ECO:0000256" key="7">
    <source>
        <dbReference type="ARBA" id="ARBA00023136"/>
    </source>
</evidence>
<organism evidence="9 10">
    <name type="scientific">Hymenobacter taeanensis</name>
    <dbReference type="NCBI Taxonomy" id="2735321"/>
    <lineage>
        <taxon>Bacteria</taxon>
        <taxon>Pseudomonadati</taxon>
        <taxon>Bacteroidota</taxon>
        <taxon>Cytophagia</taxon>
        <taxon>Cytophagales</taxon>
        <taxon>Hymenobacteraceae</taxon>
        <taxon>Hymenobacter</taxon>
    </lineage>
</organism>